<sequence length="153" mass="17518">MVPPRPDGPPPMALPIYHFAPTLNPTEIITYHFWPTIREEGGDGPVCLERTSRARTPSDTDLILKPEPKNGDILYEYLSRDGAIIRYEFDKGSRNGKDYVIAVHREPENWTRLRKEDLGFKDHVVGFGGDPPLRKVEKRRDSKVDEDWAYANG</sequence>
<evidence type="ECO:0000313" key="1">
    <source>
        <dbReference type="EMBL" id="KAF2743454.1"/>
    </source>
</evidence>
<dbReference type="Proteomes" id="UP000799440">
    <property type="component" value="Unassembled WGS sequence"/>
</dbReference>
<reference evidence="1" key="1">
    <citation type="journal article" date="2020" name="Stud. Mycol.">
        <title>101 Dothideomycetes genomes: a test case for predicting lifestyles and emergence of pathogens.</title>
        <authorList>
            <person name="Haridas S."/>
            <person name="Albert R."/>
            <person name="Binder M."/>
            <person name="Bloem J."/>
            <person name="Labutti K."/>
            <person name="Salamov A."/>
            <person name="Andreopoulos B."/>
            <person name="Baker S."/>
            <person name="Barry K."/>
            <person name="Bills G."/>
            <person name="Bluhm B."/>
            <person name="Cannon C."/>
            <person name="Castanera R."/>
            <person name="Culley D."/>
            <person name="Daum C."/>
            <person name="Ezra D."/>
            <person name="Gonzalez J."/>
            <person name="Henrissat B."/>
            <person name="Kuo A."/>
            <person name="Liang C."/>
            <person name="Lipzen A."/>
            <person name="Lutzoni F."/>
            <person name="Magnuson J."/>
            <person name="Mondo S."/>
            <person name="Nolan M."/>
            <person name="Ohm R."/>
            <person name="Pangilinan J."/>
            <person name="Park H.-J."/>
            <person name="Ramirez L."/>
            <person name="Alfaro M."/>
            <person name="Sun H."/>
            <person name="Tritt A."/>
            <person name="Yoshinaga Y."/>
            <person name="Zwiers L.-H."/>
            <person name="Turgeon B."/>
            <person name="Goodwin S."/>
            <person name="Spatafora J."/>
            <person name="Crous P."/>
            <person name="Grigoriev I."/>
        </authorList>
    </citation>
    <scope>NUCLEOTIDE SEQUENCE</scope>
    <source>
        <strain evidence="1">CBS 119925</strain>
    </source>
</reference>
<evidence type="ECO:0000313" key="2">
    <source>
        <dbReference type="Proteomes" id="UP000799440"/>
    </source>
</evidence>
<dbReference type="EMBL" id="MU006597">
    <property type="protein sequence ID" value="KAF2743454.1"/>
    <property type="molecule type" value="Genomic_DNA"/>
</dbReference>
<organism evidence="1 2">
    <name type="scientific">Sporormia fimetaria CBS 119925</name>
    <dbReference type="NCBI Taxonomy" id="1340428"/>
    <lineage>
        <taxon>Eukaryota</taxon>
        <taxon>Fungi</taxon>
        <taxon>Dikarya</taxon>
        <taxon>Ascomycota</taxon>
        <taxon>Pezizomycotina</taxon>
        <taxon>Dothideomycetes</taxon>
        <taxon>Pleosporomycetidae</taxon>
        <taxon>Pleosporales</taxon>
        <taxon>Sporormiaceae</taxon>
        <taxon>Sporormia</taxon>
    </lineage>
</organism>
<protein>
    <submittedName>
        <fullName evidence="1">Uncharacterized protein</fullName>
    </submittedName>
</protein>
<dbReference type="AlphaFoldDB" id="A0A6A6V147"/>
<keyword evidence="2" id="KW-1185">Reference proteome</keyword>
<accession>A0A6A6V147</accession>
<dbReference type="OrthoDB" id="3779880at2759"/>
<gene>
    <name evidence="1" type="ORF">M011DRAFT_471396</name>
</gene>
<proteinExistence type="predicted"/>
<name>A0A6A6V147_9PLEO</name>